<organism evidence="8 9">
    <name type="scientific">Eiseniibacteriota bacterium</name>
    <dbReference type="NCBI Taxonomy" id="2212470"/>
    <lineage>
        <taxon>Bacteria</taxon>
        <taxon>Candidatus Eiseniibacteriota</taxon>
    </lineage>
</organism>
<dbReference type="InterPro" id="IPR006260">
    <property type="entry name" value="TonB/TolA_C"/>
</dbReference>
<evidence type="ECO:0000256" key="2">
    <source>
        <dbReference type="ARBA" id="ARBA00022692"/>
    </source>
</evidence>
<dbReference type="Gene3D" id="3.30.1150.10">
    <property type="match status" value="1"/>
</dbReference>
<dbReference type="Pfam" id="PF13103">
    <property type="entry name" value="TonB_2"/>
    <property type="match status" value="1"/>
</dbReference>
<gene>
    <name evidence="8" type="ORF">E6K74_00170</name>
</gene>
<evidence type="ECO:0000313" key="8">
    <source>
        <dbReference type="EMBL" id="TMQ56389.1"/>
    </source>
</evidence>
<feature type="domain" description="TonB C-terminal" evidence="7">
    <location>
        <begin position="158"/>
        <end position="248"/>
    </location>
</feature>
<feature type="region of interest" description="Disordered" evidence="5">
    <location>
        <begin position="108"/>
        <end position="127"/>
    </location>
</feature>
<comment type="subcellular location">
    <subcellularLocation>
        <location evidence="1">Membrane</location>
        <topology evidence="1">Single-pass membrane protein</topology>
    </subcellularLocation>
</comment>
<evidence type="ECO:0000256" key="3">
    <source>
        <dbReference type="ARBA" id="ARBA00022989"/>
    </source>
</evidence>
<keyword evidence="3 6" id="KW-1133">Transmembrane helix</keyword>
<protein>
    <submittedName>
        <fullName evidence="8">TonB family protein</fullName>
    </submittedName>
</protein>
<evidence type="ECO:0000259" key="7">
    <source>
        <dbReference type="PROSITE" id="PS52015"/>
    </source>
</evidence>
<sequence length="248" mass="27175">MRVQDRPSVLRRGAAPPSGRACLWFLTFGCGLHLVLLSFLWIKVAPGKEYAIAGTTGPVARARLIRITPLRSFPSAEAPAEEAPKARPKPALMKRYQPGAKVVIKQERVSPKKGAKEESKSTAREVTPAPAADLVPRWYSADSSRATSVRTEGDFRFAYYLAALRNKIGSRWVPPQGIDSGRPVRTVVYFRIGRDGQVSLTQIESSSGYAFFDQTALRALLSATPLPPLPAGYADQYLGVHFGFEFAQ</sequence>
<dbReference type="NCBIfam" id="TIGR01352">
    <property type="entry name" value="tonB_Cterm"/>
    <property type="match status" value="1"/>
</dbReference>
<keyword evidence="2 6" id="KW-0812">Transmembrane</keyword>
<accession>A0A538SYC4</accession>
<name>A0A538SYC4_UNCEI</name>
<evidence type="ECO:0000256" key="5">
    <source>
        <dbReference type="SAM" id="MobiDB-lite"/>
    </source>
</evidence>
<evidence type="ECO:0000256" key="4">
    <source>
        <dbReference type="ARBA" id="ARBA00023136"/>
    </source>
</evidence>
<dbReference type="SUPFAM" id="SSF74653">
    <property type="entry name" value="TolA/TonB C-terminal domain"/>
    <property type="match status" value="1"/>
</dbReference>
<dbReference type="InterPro" id="IPR037682">
    <property type="entry name" value="TonB_C"/>
</dbReference>
<dbReference type="AlphaFoldDB" id="A0A538SYC4"/>
<proteinExistence type="predicted"/>
<evidence type="ECO:0000256" key="1">
    <source>
        <dbReference type="ARBA" id="ARBA00004167"/>
    </source>
</evidence>
<feature type="transmembrane region" description="Helical" evidence="6">
    <location>
        <begin position="21"/>
        <end position="42"/>
    </location>
</feature>
<dbReference type="EMBL" id="VBOU01000001">
    <property type="protein sequence ID" value="TMQ56389.1"/>
    <property type="molecule type" value="Genomic_DNA"/>
</dbReference>
<dbReference type="PROSITE" id="PS52015">
    <property type="entry name" value="TONB_CTD"/>
    <property type="match status" value="1"/>
</dbReference>
<feature type="compositionally biased region" description="Basic and acidic residues" evidence="5">
    <location>
        <begin position="108"/>
        <end position="123"/>
    </location>
</feature>
<evidence type="ECO:0000313" key="9">
    <source>
        <dbReference type="Proteomes" id="UP000319829"/>
    </source>
</evidence>
<keyword evidence="4 6" id="KW-0472">Membrane</keyword>
<reference evidence="8 9" key="1">
    <citation type="journal article" date="2019" name="Nat. Microbiol.">
        <title>Mediterranean grassland soil C-N compound turnover is dependent on rainfall and depth, and is mediated by genomically divergent microorganisms.</title>
        <authorList>
            <person name="Diamond S."/>
            <person name="Andeer P.F."/>
            <person name="Li Z."/>
            <person name="Crits-Christoph A."/>
            <person name="Burstein D."/>
            <person name="Anantharaman K."/>
            <person name="Lane K.R."/>
            <person name="Thomas B.C."/>
            <person name="Pan C."/>
            <person name="Northen T.R."/>
            <person name="Banfield J.F."/>
        </authorList>
    </citation>
    <scope>NUCLEOTIDE SEQUENCE [LARGE SCALE GENOMIC DNA]</scope>
    <source>
        <strain evidence="8">WS_4</strain>
    </source>
</reference>
<dbReference type="Proteomes" id="UP000319829">
    <property type="component" value="Unassembled WGS sequence"/>
</dbReference>
<dbReference type="GO" id="GO:0055085">
    <property type="term" value="P:transmembrane transport"/>
    <property type="evidence" value="ECO:0007669"/>
    <property type="project" value="InterPro"/>
</dbReference>
<evidence type="ECO:0000256" key="6">
    <source>
        <dbReference type="SAM" id="Phobius"/>
    </source>
</evidence>
<comment type="caution">
    <text evidence="8">The sequence shown here is derived from an EMBL/GenBank/DDBJ whole genome shotgun (WGS) entry which is preliminary data.</text>
</comment>
<dbReference type="GO" id="GO:0016020">
    <property type="term" value="C:membrane"/>
    <property type="evidence" value="ECO:0007669"/>
    <property type="project" value="UniProtKB-SubCell"/>
</dbReference>